<dbReference type="KEGG" id="jre:118344657"/>
<protein>
    <submittedName>
        <fullName evidence="2">Uncharacterized protein LOC118344657</fullName>
    </submittedName>
</protein>
<keyword evidence="1" id="KW-1185">Reference proteome</keyword>
<evidence type="ECO:0000313" key="2">
    <source>
        <dbReference type="RefSeq" id="XP_035541631.1"/>
    </source>
</evidence>
<proteinExistence type="predicted"/>
<evidence type="ECO:0000313" key="1">
    <source>
        <dbReference type="Proteomes" id="UP000235220"/>
    </source>
</evidence>
<dbReference type="GeneID" id="118344657"/>
<organism evidence="1 2">
    <name type="scientific">Juglans regia</name>
    <name type="common">English walnut</name>
    <dbReference type="NCBI Taxonomy" id="51240"/>
    <lineage>
        <taxon>Eukaryota</taxon>
        <taxon>Viridiplantae</taxon>
        <taxon>Streptophyta</taxon>
        <taxon>Embryophyta</taxon>
        <taxon>Tracheophyta</taxon>
        <taxon>Spermatophyta</taxon>
        <taxon>Magnoliopsida</taxon>
        <taxon>eudicotyledons</taxon>
        <taxon>Gunneridae</taxon>
        <taxon>Pentapetalae</taxon>
        <taxon>rosids</taxon>
        <taxon>fabids</taxon>
        <taxon>Fagales</taxon>
        <taxon>Juglandaceae</taxon>
        <taxon>Juglans</taxon>
    </lineage>
</organism>
<dbReference type="Proteomes" id="UP000235220">
    <property type="component" value="Chromosome 15"/>
</dbReference>
<gene>
    <name evidence="2" type="primary">LOC118344657</name>
</gene>
<reference evidence="2" key="1">
    <citation type="submission" date="2025-08" db="UniProtKB">
        <authorList>
            <consortium name="RefSeq"/>
        </authorList>
    </citation>
    <scope>IDENTIFICATION</scope>
    <source>
        <tissue evidence="2">Leaves</tissue>
    </source>
</reference>
<sequence length="108" mass="12243">MLFFSMDVQHEVYNTHVSRFHPTKAITPGIKPPQATVGLHPMDFQHHYPNPHVACAPSPRHGGIDYWPLLILAELGSPYKLNLRHNGYSILFIKAPLSHLRSSVNLKQ</sequence>
<name>A0A6P9E2P6_JUGRE</name>
<dbReference type="InParanoid" id="A0A6P9E2P6"/>
<dbReference type="AlphaFoldDB" id="A0A6P9E2P6"/>
<dbReference type="RefSeq" id="XP_035541631.1">
    <property type="nucleotide sequence ID" value="XM_035685738.1"/>
</dbReference>
<accession>A0A6P9E2P6</accession>